<dbReference type="Proteomes" id="UP000533598">
    <property type="component" value="Unassembled WGS sequence"/>
</dbReference>
<keyword evidence="2" id="KW-0808">Transferase</keyword>
<sequence>MIAPTTPFERLTPADLPACSALALDREWPREERKWRFLMAVGEVHALRDPDGGLAGTVVLTRYRAELIAVSMVLVAARFTRQGLGKRLMRHAIDQADGATLALTATAQGLGLYQQLGFTSHGRIQSHRGRFQAEPGAAGHSRPATPADLTAILELDLAVFGADRSPVLRRLHAFAEHLRVIEVDGGLAGFAAAWRNDDHLVLGPVVAQRPELAQALLTDLALEAGEAGVRIDVDDVHTGLTEWVVARGLTPGFAPTIMTHGGRLPADRSRLYSPLMQALG</sequence>
<dbReference type="CDD" id="cd04301">
    <property type="entry name" value="NAT_SF"/>
    <property type="match status" value="1"/>
</dbReference>
<name>A0A7W7CGQ4_9PSEU</name>
<dbReference type="InterPro" id="IPR052729">
    <property type="entry name" value="Acyl/Acetyltrans_Enzymes"/>
</dbReference>
<dbReference type="RefSeq" id="WP_185004952.1">
    <property type="nucleotide sequence ID" value="NZ_BAAAUI010000025.1"/>
</dbReference>
<dbReference type="InterPro" id="IPR041496">
    <property type="entry name" value="YitH/HolE_GNAT"/>
</dbReference>
<keyword evidence="3" id="KW-1185">Reference proteome</keyword>
<dbReference type="Pfam" id="PF18014">
    <property type="entry name" value="Acetyltransf_18"/>
    <property type="match status" value="1"/>
</dbReference>
<dbReference type="PANTHER" id="PTHR47237:SF2">
    <property type="entry name" value="BLL4206 PROTEIN"/>
    <property type="match status" value="1"/>
</dbReference>
<dbReference type="SUPFAM" id="SSF55729">
    <property type="entry name" value="Acyl-CoA N-acyltransferases (Nat)"/>
    <property type="match status" value="1"/>
</dbReference>
<feature type="domain" description="N-acetyltransferase" evidence="1">
    <location>
        <begin position="6"/>
        <end position="145"/>
    </location>
</feature>
<reference evidence="2 3" key="1">
    <citation type="submission" date="2020-08" db="EMBL/GenBank/DDBJ databases">
        <title>Sequencing the genomes of 1000 actinobacteria strains.</title>
        <authorList>
            <person name="Klenk H.-P."/>
        </authorList>
    </citation>
    <scope>NUCLEOTIDE SEQUENCE [LARGE SCALE GENOMIC DNA]</scope>
    <source>
        <strain evidence="2 3">DSM 44230</strain>
    </source>
</reference>
<comment type="caution">
    <text evidence="2">The sequence shown here is derived from an EMBL/GenBank/DDBJ whole genome shotgun (WGS) entry which is preliminary data.</text>
</comment>
<evidence type="ECO:0000313" key="2">
    <source>
        <dbReference type="EMBL" id="MBB4679174.1"/>
    </source>
</evidence>
<dbReference type="InterPro" id="IPR016181">
    <property type="entry name" value="Acyl_CoA_acyltransferase"/>
</dbReference>
<dbReference type="Gene3D" id="3.40.630.90">
    <property type="match status" value="1"/>
</dbReference>
<dbReference type="PROSITE" id="PS51186">
    <property type="entry name" value="GNAT"/>
    <property type="match status" value="1"/>
</dbReference>
<proteinExistence type="predicted"/>
<dbReference type="AlphaFoldDB" id="A0A7W7CGQ4"/>
<dbReference type="InterPro" id="IPR000182">
    <property type="entry name" value="GNAT_dom"/>
</dbReference>
<accession>A0A7W7CGQ4</accession>
<dbReference type="Gene3D" id="3.40.630.30">
    <property type="match status" value="1"/>
</dbReference>
<dbReference type="Pfam" id="PF13508">
    <property type="entry name" value="Acetyltransf_7"/>
    <property type="match status" value="1"/>
</dbReference>
<dbReference type="EMBL" id="JACHMH010000001">
    <property type="protein sequence ID" value="MBB4679174.1"/>
    <property type="molecule type" value="Genomic_DNA"/>
</dbReference>
<gene>
    <name evidence="2" type="ORF">HNR67_005292</name>
</gene>
<organism evidence="2 3">
    <name type="scientific">Crossiella cryophila</name>
    <dbReference type="NCBI Taxonomy" id="43355"/>
    <lineage>
        <taxon>Bacteria</taxon>
        <taxon>Bacillati</taxon>
        <taxon>Actinomycetota</taxon>
        <taxon>Actinomycetes</taxon>
        <taxon>Pseudonocardiales</taxon>
        <taxon>Pseudonocardiaceae</taxon>
        <taxon>Crossiella</taxon>
    </lineage>
</organism>
<evidence type="ECO:0000259" key="1">
    <source>
        <dbReference type="PROSITE" id="PS51186"/>
    </source>
</evidence>
<dbReference type="PANTHER" id="PTHR47237">
    <property type="entry name" value="SLL0310 PROTEIN"/>
    <property type="match status" value="1"/>
</dbReference>
<evidence type="ECO:0000313" key="3">
    <source>
        <dbReference type="Proteomes" id="UP000533598"/>
    </source>
</evidence>
<protein>
    <submittedName>
        <fullName evidence="2">GNAT superfamily N-acetyltransferase</fullName>
    </submittedName>
</protein>
<dbReference type="GO" id="GO:0016747">
    <property type="term" value="F:acyltransferase activity, transferring groups other than amino-acyl groups"/>
    <property type="evidence" value="ECO:0007669"/>
    <property type="project" value="InterPro"/>
</dbReference>